<proteinExistence type="predicted"/>
<sequence>MNGAKLFYTARLISTFGNNKNEDKMMGKFDYEIIMVALVGLFAAIATVVYERFTSDTKTHFLRLFTTTPILGLLACYALWKISRAEPRNEIADEVILMGIFIFSTLGNFFALIWYLVCRKVIRIKSAEQGASSDAIPSVSQKPL</sequence>
<feature type="transmembrane region" description="Helical" evidence="1">
    <location>
        <begin position="95"/>
        <end position="117"/>
    </location>
</feature>
<keyword evidence="1" id="KW-0472">Membrane</keyword>
<evidence type="ECO:0000313" key="3">
    <source>
        <dbReference type="Proteomes" id="UP000634206"/>
    </source>
</evidence>
<accession>A0AAE2SHR9</accession>
<keyword evidence="1" id="KW-0812">Transmembrane</keyword>
<reference evidence="2" key="1">
    <citation type="submission" date="2021-01" db="EMBL/GenBank/DDBJ databases">
        <title>Modified the classification status of verrucomicrobia.</title>
        <authorList>
            <person name="Feng X."/>
        </authorList>
    </citation>
    <scope>NUCLEOTIDE SEQUENCE</scope>
    <source>
        <strain evidence="2">5K15</strain>
    </source>
</reference>
<dbReference type="AlphaFoldDB" id="A0AAE2SHR9"/>
<organism evidence="2 3">
    <name type="scientific">Oceaniferula flava</name>
    <dbReference type="NCBI Taxonomy" id="2800421"/>
    <lineage>
        <taxon>Bacteria</taxon>
        <taxon>Pseudomonadati</taxon>
        <taxon>Verrucomicrobiota</taxon>
        <taxon>Verrucomicrobiia</taxon>
        <taxon>Verrucomicrobiales</taxon>
        <taxon>Verrucomicrobiaceae</taxon>
        <taxon>Oceaniferula</taxon>
    </lineage>
</organism>
<comment type="caution">
    <text evidence="2">The sequence shown here is derived from an EMBL/GenBank/DDBJ whole genome shotgun (WGS) entry which is preliminary data.</text>
</comment>
<evidence type="ECO:0000256" key="1">
    <source>
        <dbReference type="SAM" id="Phobius"/>
    </source>
</evidence>
<feature type="transmembrane region" description="Helical" evidence="1">
    <location>
        <begin position="33"/>
        <end position="50"/>
    </location>
</feature>
<keyword evidence="3" id="KW-1185">Reference proteome</keyword>
<keyword evidence="1" id="KW-1133">Transmembrane helix</keyword>
<dbReference type="EMBL" id="JAENIG010000031">
    <property type="protein sequence ID" value="MBK1856611.1"/>
    <property type="molecule type" value="Genomic_DNA"/>
</dbReference>
<name>A0AAE2SHR9_9BACT</name>
<dbReference type="Proteomes" id="UP000634206">
    <property type="component" value="Unassembled WGS sequence"/>
</dbReference>
<feature type="transmembrane region" description="Helical" evidence="1">
    <location>
        <begin position="62"/>
        <end position="80"/>
    </location>
</feature>
<gene>
    <name evidence="2" type="ORF">JIN83_16710</name>
</gene>
<dbReference type="RefSeq" id="WP_309491231.1">
    <property type="nucleotide sequence ID" value="NZ_JAENIG010000031.1"/>
</dbReference>
<evidence type="ECO:0000313" key="2">
    <source>
        <dbReference type="EMBL" id="MBK1856611.1"/>
    </source>
</evidence>
<protein>
    <submittedName>
        <fullName evidence="2">Uncharacterized protein</fullName>
    </submittedName>
</protein>